<dbReference type="InterPro" id="IPR001279">
    <property type="entry name" value="Metallo-B-lactamas"/>
</dbReference>
<evidence type="ECO:0000256" key="1">
    <source>
        <dbReference type="ARBA" id="ARBA00007749"/>
    </source>
</evidence>
<evidence type="ECO:0000313" key="6">
    <source>
        <dbReference type="EMBL" id="WXA91654.1"/>
    </source>
</evidence>
<dbReference type="PANTHER" id="PTHR42978">
    <property type="entry name" value="QUORUM-QUENCHING LACTONASE YTNP-RELATED-RELATED"/>
    <property type="match status" value="1"/>
</dbReference>
<protein>
    <submittedName>
        <fullName evidence="6">MBL fold metallo-hydrolase</fullName>
    </submittedName>
</protein>
<keyword evidence="3" id="KW-0378">Hydrolase</keyword>
<keyword evidence="4" id="KW-0862">Zinc</keyword>
<organism evidence="6 7">
    <name type="scientific">Pendulispora brunnea</name>
    <dbReference type="NCBI Taxonomy" id="2905690"/>
    <lineage>
        <taxon>Bacteria</taxon>
        <taxon>Pseudomonadati</taxon>
        <taxon>Myxococcota</taxon>
        <taxon>Myxococcia</taxon>
        <taxon>Myxococcales</taxon>
        <taxon>Sorangiineae</taxon>
        <taxon>Pendulisporaceae</taxon>
        <taxon>Pendulispora</taxon>
    </lineage>
</organism>
<dbReference type="RefSeq" id="WP_394842274.1">
    <property type="nucleotide sequence ID" value="NZ_CP089982.1"/>
</dbReference>
<proteinExistence type="inferred from homology"/>
<evidence type="ECO:0000256" key="2">
    <source>
        <dbReference type="ARBA" id="ARBA00022723"/>
    </source>
</evidence>
<keyword evidence="7" id="KW-1185">Reference proteome</keyword>
<dbReference type="SUPFAM" id="SSF56281">
    <property type="entry name" value="Metallo-hydrolase/oxidoreductase"/>
    <property type="match status" value="1"/>
</dbReference>
<reference evidence="6 7" key="1">
    <citation type="submission" date="2021-12" db="EMBL/GenBank/DDBJ databases">
        <title>Discovery of the Pendulisporaceae a myxobacterial family with distinct sporulation behavior and unique specialized metabolism.</title>
        <authorList>
            <person name="Garcia R."/>
            <person name="Popoff A."/>
            <person name="Bader C.D."/>
            <person name="Loehr J."/>
            <person name="Walesch S."/>
            <person name="Walt C."/>
            <person name="Boldt J."/>
            <person name="Bunk B."/>
            <person name="Haeckl F.J.F.P.J."/>
            <person name="Gunesch A.P."/>
            <person name="Birkelbach J."/>
            <person name="Nuebel U."/>
            <person name="Pietschmann T."/>
            <person name="Bach T."/>
            <person name="Mueller R."/>
        </authorList>
    </citation>
    <scope>NUCLEOTIDE SEQUENCE [LARGE SCALE GENOMIC DNA]</scope>
    <source>
        <strain evidence="6 7">MSr12523</strain>
    </source>
</reference>
<dbReference type="SMART" id="SM00849">
    <property type="entry name" value="Lactamase_B"/>
    <property type="match status" value="1"/>
</dbReference>
<dbReference type="InterPro" id="IPR036866">
    <property type="entry name" value="RibonucZ/Hydroxyglut_hydro"/>
</dbReference>
<evidence type="ECO:0000313" key="7">
    <source>
        <dbReference type="Proteomes" id="UP001379533"/>
    </source>
</evidence>
<evidence type="ECO:0000256" key="4">
    <source>
        <dbReference type="ARBA" id="ARBA00022833"/>
    </source>
</evidence>
<name>A0ABZ2K0S2_9BACT</name>
<accession>A0ABZ2K0S2</accession>
<dbReference type="InterPro" id="IPR051013">
    <property type="entry name" value="MBL_superfamily_lactonases"/>
</dbReference>
<dbReference type="Proteomes" id="UP001379533">
    <property type="component" value="Chromosome"/>
</dbReference>
<dbReference type="PANTHER" id="PTHR42978:SF3">
    <property type="entry name" value="BLR3078 PROTEIN"/>
    <property type="match status" value="1"/>
</dbReference>
<gene>
    <name evidence="6" type="ORF">LZC95_35000</name>
</gene>
<evidence type="ECO:0000259" key="5">
    <source>
        <dbReference type="SMART" id="SM00849"/>
    </source>
</evidence>
<dbReference type="Pfam" id="PF00753">
    <property type="entry name" value="Lactamase_B"/>
    <property type="match status" value="1"/>
</dbReference>
<sequence>MDGVTKHSLRGRLASHCLLLETGRSLALIDTGYGLPDIAHPRSRLSNFFLALLKPELHESMTAVRQIQRLGFDPKDVQHIVLSHLDFDHAGGLDDFPQATVHLLGTEIDSAASQKTVIDRLRYRPQQWNTRAQWRGYAADAGEAWFGFEHVRELEGIGPEVLMVPLIGHTLGHAGVAIRCDERWLLYAADAYFFHAEMDERPRCTPGLRLYQTMMEKNRRLRLLNQRRLRQLRLASKGEIDIFCAHDIGEFEQHGGHSHHEPAQMARPAQKVRPVDVGAIHSV</sequence>
<feature type="domain" description="Metallo-beta-lactamase" evidence="5">
    <location>
        <begin position="14"/>
        <end position="246"/>
    </location>
</feature>
<dbReference type="CDD" id="cd07742">
    <property type="entry name" value="metallo-hydrolase-like_MBL-fold"/>
    <property type="match status" value="1"/>
</dbReference>
<dbReference type="EMBL" id="CP089982">
    <property type="protein sequence ID" value="WXA91654.1"/>
    <property type="molecule type" value="Genomic_DNA"/>
</dbReference>
<comment type="similarity">
    <text evidence="1">Belongs to the metallo-beta-lactamase superfamily.</text>
</comment>
<evidence type="ECO:0000256" key="3">
    <source>
        <dbReference type="ARBA" id="ARBA00022801"/>
    </source>
</evidence>
<dbReference type="Gene3D" id="3.60.15.10">
    <property type="entry name" value="Ribonuclease Z/Hydroxyacylglutathione hydrolase-like"/>
    <property type="match status" value="1"/>
</dbReference>
<keyword evidence="2" id="KW-0479">Metal-binding</keyword>